<dbReference type="EMBL" id="CM004471">
    <property type="protein sequence ID" value="OCT87233.1"/>
    <property type="molecule type" value="Genomic_DNA"/>
</dbReference>
<evidence type="ECO:0000313" key="2">
    <source>
        <dbReference type="Proteomes" id="UP000694892"/>
    </source>
</evidence>
<evidence type="ECO:0000313" key="1">
    <source>
        <dbReference type="EMBL" id="OCT87233.1"/>
    </source>
</evidence>
<dbReference type="AlphaFoldDB" id="A0A974D7V4"/>
<proteinExistence type="predicted"/>
<name>A0A974D7V4_XENLA</name>
<reference evidence="2" key="1">
    <citation type="journal article" date="2016" name="Nature">
        <title>Genome evolution in the allotetraploid frog Xenopus laevis.</title>
        <authorList>
            <person name="Session A.M."/>
            <person name="Uno Y."/>
            <person name="Kwon T."/>
            <person name="Chapman J.A."/>
            <person name="Toyoda A."/>
            <person name="Takahashi S."/>
            <person name="Fukui A."/>
            <person name="Hikosaka A."/>
            <person name="Suzuki A."/>
            <person name="Kondo M."/>
            <person name="van Heeringen S.J."/>
            <person name="Quigley I."/>
            <person name="Heinz S."/>
            <person name="Ogino H."/>
            <person name="Ochi H."/>
            <person name="Hellsten U."/>
            <person name="Lyons J.B."/>
            <person name="Simakov O."/>
            <person name="Putnam N."/>
            <person name="Stites J."/>
            <person name="Kuroki Y."/>
            <person name="Tanaka T."/>
            <person name="Michiue T."/>
            <person name="Watanabe M."/>
            <person name="Bogdanovic O."/>
            <person name="Lister R."/>
            <person name="Georgiou G."/>
            <person name="Paranjpe S.S."/>
            <person name="van Kruijsbergen I."/>
            <person name="Shu S."/>
            <person name="Carlson J."/>
            <person name="Kinoshita T."/>
            <person name="Ohta Y."/>
            <person name="Mawaribuchi S."/>
            <person name="Jenkins J."/>
            <person name="Grimwood J."/>
            <person name="Schmutz J."/>
            <person name="Mitros T."/>
            <person name="Mozaffari S.V."/>
            <person name="Suzuki Y."/>
            <person name="Haramoto Y."/>
            <person name="Yamamoto T.S."/>
            <person name="Takagi C."/>
            <person name="Heald R."/>
            <person name="Miller K."/>
            <person name="Haudenschild C."/>
            <person name="Kitzman J."/>
            <person name="Nakayama T."/>
            <person name="Izutsu Y."/>
            <person name="Robert J."/>
            <person name="Fortriede J."/>
            <person name="Burns K."/>
            <person name="Lotay V."/>
            <person name="Karimi K."/>
            <person name="Yasuoka Y."/>
            <person name="Dichmann D.S."/>
            <person name="Flajnik M.F."/>
            <person name="Houston D.W."/>
            <person name="Shendure J."/>
            <person name="DuPasquier L."/>
            <person name="Vize P.D."/>
            <person name="Zorn A.M."/>
            <person name="Ito M."/>
            <person name="Marcotte E.M."/>
            <person name="Wallingford J.B."/>
            <person name="Ito Y."/>
            <person name="Asashima M."/>
            <person name="Ueno N."/>
            <person name="Matsuda Y."/>
            <person name="Veenstra G.J."/>
            <person name="Fujiyama A."/>
            <person name="Harland R.M."/>
            <person name="Taira M."/>
            <person name="Rokhsar D.S."/>
        </authorList>
    </citation>
    <scope>NUCLEOTIDE SEQUENCE [LARGE SCALE GENOMIC DNA]</scope>
    <source>
        <strain evidence="2">J</strain>
    </source>
</reference>
<accession>A0A974D7V4</accession>
<organism evidence="1 2">
    <name type="scientific">Xenopus laevis</name>
    <name type="common">African clawed frog</name>
    <dbReference type="NCBI Taxonomy" id="8355"/>
    <lineage>
        <taxon>Eukaryota</taxon>
        <taxon>Metazoa</taxon>
        <taxon>Chordata</taxon>
        <taxon>Craniata</taxon>
        <taxon>Vertebrata</taxon>
        <taxon>Euteleostomi</taxon>
        <taxon>Amphibia</taxon>
        <taxon>Batrachia</taxon>
        <taxon>Anura</taxon>
        <taxon>Pipoidea</taxon>
        <taxon>Pipidae</taxon>
        <taxon>Xenopodinae</taxon>
        <taxon>Xenopus</taxon>
        <taxon>Xenopus</taxon>
    </lineage>
</organism>
<protein>
    <submittedName>
        <fullName evidence="1">Uncharacterized protein</fullName>
    </submittedName>
</protein>
<gene>
    <name evidence="1" type="ORF">XELAEV_18020931mg</name>
</gene>
<dbReference type="Proteomes" id="UP000694892">
    <property type="component" value="Chromosome 3S"/>
</dbReference>
<sequence length="73" mass="8348">MVTITLSKNSAFYISLSSMIHAWHTTHYLYADKAQVQHCAEHYYILYLFDERGSEQGSCVCRAPLQNPPPLSI</sequence>